<dbReference type="SUPFAM" id="SSF64182">
    <property type="entry name" value="DHH phosphoesterases"/>
    <property type="match status" value="1"/>
</dbReference>
<sequence>MLRLISAPSALKIYNAQISLLPISRKNGPCLTIVRQFQKSIVARKKFQYYPGAKPMFPEQDYHKAEPRRDQDGNVIWPAPKSQIEKAKDFLRECAAAGKQTLIVPDKDADGLAAGAIIRKTLILLGLDSKLISCYTMNKNSLLH</sequence>
<evidence type="ECO:0000313" key="2">
    <source>
        <dbReference type="Proteomes" id="UP000760494"/>
    </source>
</evidence>
<gene>
    <name evidence="1" type="ORF">C2S_3401</name>
</gene>
<evidence type="ECO:0000313" key="1">
    <source>
        <dbReference type="EMBL" id="VTT57664.1"/>
    </source>
</evidence>
<protein>
    <submittedName>
        <fullName evidence="1">Uncharacterized protein</fullName>
    </submittedName>
</protein>
<dbReference type="InterPro" id="IPR038763">
    <property type="entry name" value="DHH_sf"/>
</dbReference>
<organism evidence="1 2">
    <name type="scientific">Fusarium fujikuroi</name>
    <name type="common">Bakanae and foot rot disease fungus</name>
    <name type="synonym">Gibberella fujikuroi</name>
    <dbReference type="NCBI Taxonomy" id="5127"/>
    <lineage>
        <taxon>Eukaryota</taxon>
        <taxon>Fungi</taxon>
        <taxon>Dikarya</taxon>
        <taxon>Ascomycota</taxon>
        <taxon>Pezizomycotina</taxon>
        <taxon>Sordariomycetes</taxon>
        <taxon>Hypocreomycetidae</taxon>
        <taxon>Hypocreales</taxon>
        <taxon>Nectriaceae</taxon>
        <taxon>Fusarium</taxon>
        <taxon>Fusarium fujikuroi species complex</taxon>
    </lineage>
</organism>
<reference evidence="1" key="1">
    <citation type="submission" date="2019-05" db="EMBL/GenBank/DDBJ databases">
        <authorList>
            <person name="Piombo E."/>
        </authorList>
    </citation>
    <scope>NUCLEOTIDE SEQUENCE</scope>
    <source>
        <strain evidence="1">C2S</strain>
    </source>
</reference>
<comment type="caution">
    <text evidence="1">The sequence shown here is derived from an EMBL/GenBank/DDBJ whole genome shotgun (WGS) entry which is preliminary data.</text>
</comment>
<accession>A0A2H3SIU2</accession>
<dbReference type="Proteomes" id="UP000760494">
    <property type="component" value="Unassembled WGS sequence"/>
</dbReference>
<proteinExistence type="predicted"/>
<name>A0A2H3SIU2_FUSFU</name>
<dbReference type="EMBL" id="CABFJX010000013">
    <property type="protein sequence ID" value="VTT57664.1"/>
    <property type="molecule type" value="Genomic_DNA"/>
</dbReference>
<dbReference type="AlphaFoldDB" id="A0A2H3SIU2"/>